<dbReference type="STRING" id="887898.HMPREF0551_1831"/>
<feature type="signal peptide" evidence="8">
    <location>
        <begin position="1"/>
        <end position="17"/>
    </location>
</feature>
<feature type="chain" id="PRO_5003221801" evidence="8">
    <location>
        <begin position="18"/>
        <end position="114"/>
    </location>
</feature>
<evidence type="ECO:0000313" key="9">
    <source>
        <dbReference type="EMBL" id="EFV94391.1"/>
    </source>
</evidence>
<dbReference type="InterPro" id="IPR012556">
    <property type="entry name" value="Entericidin"/>
</dbReference>
<evidence type="ECO:0000313" key="10">
    <source>
        <dbReference type="Proteomes" id="UP000011021"/>
    </source>
</evidence>
<evidence type="ECO:0000256" key="5">
    <source>
        <dbReference type="ARBA" id="ARBA00023139"/>
    </source>
</evidence>
<reference evidence="9 10" key="1">
    <citation type="submission" date="2010-12" db="EMBL/GenBank/DDBJ databases">
        <authorList>
            <person name="Muzny D."/>
            <person name="Qin X."/>
            <person name="Deng J."/>
            <person name="Jiang H."/>
            <person name="Liu Y."/>
            <person name="Qu J."/>
            <person name="Song X.-Z."/>
            <person name="Zhang L."/>
            <person name="Thornton R."/>
            <person name="Coyle M."/>
            <person name="Francisco L."/>
            <person name="Jackson L."/>
            <person name="Javaid M."/>
            <person name="Korchina V."/>
            <person name="Kovar C."/>
            <person name="Mata R."/>
            <person name="Mathew T."/>
            <person name="Ngo R."/>
            <person name="Nguyen L."/>
            <person name="Nguyen N."/>
            <person name="Okwuonu G."/>
            <person name="Ongeri F."/>
            <person name="Pham C."/>
            <person name="Simmons D."/>
            <person name="Wilczek-Boney K."/>
            <person name="Hale W."/>
            <person name="Jakkamsetti A."/>
            <person name="Pham P."/>
            <person name="Ruth R."/>
            <person name="San Lucas F."/>
            <person name="Warren J."/>
            <person name="Zhang J."/>
            <person name="Zhao Z."/>
            <person name="Zhou C."/>
            <person name="Zhu D."/>
            <person name="Lee S."/>
            <person name="Bess C."/>
            <person name="Blankenburg K."/>
            <person name="Forbes L."/>
            <person name="Fu Q."/>
            <person name="Gubbala S."/>
            <person name="Hirani K."/>
            <person name="Jayaseelan J.C."/>
            <person name="Lara F."/>
            <person name="Munidasa M."/>
            <person name="Palculict T."/>
            <person name="Patil S."/>
            <person name="Pu L.-L."/>
            <person name="Saada N."/>
            <person name="Tang L."/>
            <person name="Weissenberger G."/>
            <person name="Zhu Y."/>
            <person name="Hemphill L."/>
            <person name="Shang Y."/>
            <person name="Youmans B."/>
            <person name="Ayvaz T."/>
            <person name="Ross M."/>
            <person name="Santibanez J."/>
            <person name="Aqrawi P."/>
            <person name="Gross S."/>
            <person name="Joshi V."/>
            <person name="Fowler G."/>
            <person name="Nazareth L."/>
            <person name="Reid J."/>
            <person name="Worley K."/>
            <person name="Petrosino J."/>
            <person name="Highlander S."/>
            <person name="Gibbs R."/>
        </authorList>
    </citation>
    <scope>NUCLEOTIDE SEQUENCE [LARGE SCALE GENOMIC DNA]</scope>
    <source>
        <strain evidence="9 10">ATCC 51599</strain>
    </source>
</reference>
<feature type="compositionally biased region" description="Polar residues" evidence="7">
    <location>
        <begin position="63"/>
        <end position="81"/>
    </location>
</feature>
<organism evidence="9 10">
    <name type="scientific">Lautropia mirabilis ATCC 51599</name>
    <dbReference type="NCBI Taxonomy" id="887898"/>
    <lineage>
        <taxon>Bacteria</taxon>
        <taxon>Pseudomonadati</taxon>
        <taxon>Pseudomonadota</taxon>
        <taxon>Betaproteobacteria</taxon>
        <taxon>Burkholderiales</taxon>
        <taxon>Burkholderiaceae</taxon>
        <taxon>Lautropia</taxon>
    </lineage>
</organism>
<dbReference type="AlphaFoldDB" id="E7RYR7"/>
<feature type="compositionally biased region" description="Basic and acidic residues" evidence="7">
    <location>
        <begin position="82"/>
        <end position="114"/>
    </location>
</feature>
<evidence type="ECO:0000256" key="6">
    <source>
        <dbReference type="ARBA" id="ARBA00023288"/>
    </source>
</evidence>
<evidence type="ECO:0000256" key="4">
    <source>
        <dbReference type="ARBA" id="ARBA00023136"/>
    </source>
</evidence>
<evidence type="ECO:0000256" key="1">
    <source>
        <dbReference type="ARBA" id="ARBA00010296"/>
    </source>
</evidence>
<feature type="region of interest" description="Disordered" evidence="7">
    <location>
        <begin position="22"/>
        <end position="114"/>
    </location>
</feature>
<feature type="compositionally biased region" description="Basic and acidic residues" evidence="7">
    <location>
        <begin position="31"/>
        <end position="61"/>
    </location>
</feature>
<proteinExistence type="inferred from homology"/>
<sequence length="114" mass="12148">MIKKLSAALVGATFVLAGCNTMSGMGQDIKAGGEKLEKKAEDVKHGSSESTSHDAMHHEHGTTAAQPTETMTKEGSSSDSSMWDKTKEKASEIKDSAKEKASELKDSAKEKFSK</sequence>
<keyword evidence="2" id="KW-1003">Cell membrane</keyword>
<keyword evidence="4" id="KW-0472">Membrane</keyword>
<dbReference type="Proteomes" id="UP000011021">
    <property type="component" value="Unassembled WGS sequence"/>
</dbReference>
<comment type="caution">
    <text evidence="9">The sequence shown here is derived from an EMBL/GenBank/DDBJ whole genome shotgun (WGS) entry which is preliminary data.</text>
</comment>
<comment type="similarity">
    <text evidence="1">Belongs to the EcnA/EcnB lipoprotein family.</text>
</comment>
<evidence type="ECO:0000256" key="7">
    <source>
        <dbReference type="SAM" id="MobiDB-lite"/>
    </source>
</evidence>
<dbReference type="GO" id="GO:0009636">
    <property type="term" value="P:response to toxic substance"/>
    <property type="evidence" value="ECO:0007669"/>
    <property type="project" value="InterPro"/>
</dbReference>
<evidence type="ECO:0000256" key="3">
    <source>
        <dbReference type="ARBA" id="ARBA00022729"/>
    </source>
</evidence>
<dbReference type="Gene3D" id="6.10.140.1430">
    <property type="match status" value="1"/>
</dbReference>
<keyword evidence="6" id="KW-0449">Lipoprotein</keyword>
<dbReference type="GO" id="GO:0016020">
    <property type="term" value="C:membrane"/>
    <property type="evidence" value="ECO:0007669"/>
    <property type="project" value="InterPro"/>
</dbReference>
<dbReference type="EMBL" id="AEQP01000020">
    <property type="protein sequence ID" value="EFV94391.1"/>
    <property type="molecule type" value="Genomic_DNA"/>
</dbReference>
<evidence type="ECO:0000256" key="2">
    <source>
        <dbReference type="ARBA" id="ARBA00022475"/>
    </source>
</evidence>
<keyword evidence="3 8" id="KW-0732">Signal</keyword>
<protein>
    <submittedName>
        <fullName evidence="9">Entericidin EcnA/B family protein</fullName>
    </submittedName>
</protein>
<keyword evidence="10" id="KW-1185">Reference proteome</keyword>
<dbReference type="PROSITE" id="PS51257">
    <property type="entry name" value="PROKAR_LIPOPROTEIN"/>
    <property type="match status" value="1"/>
</dbReference>
<name>E7RYR7_9BURK</name>
<dbReference type="eggNOG" id="COG5510">
    <property type="taxonomic scope" value="Bacteria"/>
</dbReference>
<dbReference type="RefSeq" id="WP_005674180.1">
    <property type="nucleotide sequence ID" value="NZ_CP146288.1"/>
</dbReference>
<gene>
    <name evidence="9" type="ORF">HMPREF0551_1831</name>
</gene>
<keyword evidence="5" id="KW-0564">Palmitate</keyword>
<dbReference type="HOGENOM" id="CLU_2117941_0_0_4"/>
<accession>E7RYR7</accession>
<evidence type="ECO:0000256" key="8">
    <source>
        <dbReference type="SAM" id="SignalP"/>
    </source>
</evidence>
<dbReference type="Pfam" id="PF08085">
    <property type="entry name" value="Entericidin"/>
    <property type="match status" value="1"/>
</dbReference>